<dbReference type="SUPFAM" id="SSF103473">
    <property type="entry name" value="MFS general substrate transporter"/>
    <property type="match status" value="1"/>
</dbReference>
<feature type="transmembrane region" description="Helical" evidence="6">
    <location>
        <begin position="357"/>
        <end position="377"/>
    </location>
</feature>
<dbReference type="InterPro" id="IPR020846">
    <property type="entry name" value="MFS_dom"/>
</dbReference>
<dbReference type="RefSeq" id="WP_058643997.1">
    <property type="nucleotide sequence ID" value="NZ_LDSL01000152.1"/>
</dbReference>
<feature type="transmembrane region" description="Helical" evidence="6">
    <location>
        <begin position="242"/>
        <end position="267"/>
    </location>
</feature>
<feature type="transmembrane region" description="Helical" evidence="6">
    <location>
        <begin position="112"/>
        <end position="133"/>
    </location>
</feature>
<evidence type="ECO:0000256" key="6">
    <source>
        <dbReference type="SAM" id="Phobius"/>
    </source>
</evidence>
<feature type="transmembrane region" description="Helical" evidence="6">
    <location>
        <begin position="12"/>
        <end position="29"/>
    </location>
</feature>
<feature type="domain" description="Major facilitator superfamily (MFS) profile" evidence="7">
    <location>
        <begin position="16"/>
        <end position="422"/>
    </location>
</feature>
<feature type="transmembrane region" description="Helical" evidence="6">
    <location>
        <begin position="279"/>
        <end position="296"/>
    </location>
</feature>
<accession>A0A147GMY9</accession>
<gene>
    <name evidence="8" type="ORF">NS331_21590</name>
</gene>
<proteinExistence type="predicted"/>
<dbReference type="Gene3D" id="1.20.1250.20">
    <property type="entry name" value="MFS general substrate transporter like domains"/>
    <property type="match status" value="2"/>
</dbReference>
<feature type="transmembrane region" description="Helical" evidence="6">
    <location>
        <begin position="308"/>
        <end position="328"/>
    </location>
</feature>
<evidence type="ECO:0000313" key="8">
    <source>
        <dbReference type="EMBL" id="KTT15140.1"/>
    </source>
</evidence>
<organism evidence="8 9">
    <name type="scientific">Pseudacidovorax intermedius</name>
    <dbReference type="NCBI Taxonomy" id="433924"/>
    <lineage>
        <taxon>Bacteria</taxon>
        <taxon>Pseudomonadati</taxon>
        <taxon>Pseudomonadota</taxon>
        <taxon>Betaproteobacteria</taxon>
        <taxon>Burkholderiales</taxon>
        <taxon>Comamonadaceae</taxon>
        <taxon>Pseudacidovorax</taxon>
    </lineage>
</organism>
<keyword evidence="9" id="KW-1185">Reference proteome</keyword>
<dbReference type="InterPro" id="IPR036259">
    <property type="entry name" value="MFS_trans_sf"/>
</dbReference>
<evidence type="ECO:0000256" key="1">
    <source>
        <dbReference type="ARBA" id="ARBA00004141"/>
    </source>
</evidence>
<reference evidence="8 9" key="1">
    <citation type="journal article" date="2016" name="Front. Microbiol.">
        <title>Genomic Resource of Rice Seed Associated Bacteria.</title>
        <authorList>
            <person name="Midha S."/>
            <person name="Bansal K."/>
            <person name="Sharma S."/>
            <person name="Kumar N."/>
            <person name="Patil P.P."/>
            <person name="Chaudhry V."/>
            <person name="Patil P.B."/>
        </authorList>
    </citation>
    <scope>NUCLEOTIDE SEQUENCE [LARGE SCALE GENOMIC DNA]</scope>
    <source>
        <strain evidence="8 9">NS331</strain>
    </source>
</reference>
<dbReference type="CDD" id="cd17319">
    <property type="entry name" value="MFS_ExuT_GudP_like"/>
    <property type="match status" value="1"/>
</dbReference>
<comment type="subcellular location">
    <subcellularLocation>
        <location evidence="1">Membrane</location>
        <topology evidence="1">Multi-pass membrane protein</topology>
    </subcellularLocation>
</comment>
<dbReference type="GO" id="GO:0016020">
    <property type="term" value="C:membrane"/>
    <property type="evidence" value="ECO:0007669"/>
    <property type="project" value="UniProtKB-SubCell"/>
</dbReference>
<dbReference type="EMBL" id="LDSL01000152">
    <property type="protein sequence ID" value="KTT15140.1"/>
    <property type="molecule type" value="Genomic_DNA"/>
</dbReference>
<dbReference type="AlphaFoldDB" id="A0A147GMY9"/>
<keyword evidence="3 6" id="KW-0812">Transmembrane</keyword>
<feature type="transmembrane region" description="Helical" evidence="6">
    <location>
        <begin position="87"/>
        <end position="106"/>
    </location>
</feature>
<evidence type="ECO:0000256" key="2">
    <source>
        <dbReference type="ARBA" id="ARBA00022448"/>
    </source>
</evidence>
<dbReference type="InterPro" id="IPR011701">
    <property type="entry name" value="MFS"/>
</dbReference>
<dbReference type="PANTHER" id="PTHR43791:SF36">
    <property type="entry name" value="TRANSPORTER, PUTATIVE (AFU_ORTHOLOGUE AFUA_6G08340)-RELATED"/>
    <property type="match status" value="1"/>
</dbReference>
<dbReference type="OrthoDB" id="5441967at2"/>
<sequence>MDDIARRTVSKLSWRLLPLLMVSYFIAYLDRVNLGFAGASMSRDLGFTSTVFGNAAGIFFVAYFLLEVPSNLALERFGARRWIARIMLSWGLLSAIQAGVGGATSFNLVRFLLGAAEAGFFPGVIFYLTLWFPAAYRARIVGWFMFAVPISTVIGSPISGYILNMEGTMGLHGWQWLFILEALPALVLAGVVLLYLPDGPAEARWLTNEERQWLTTTLAAERRNREALHAISWTQSLRNWRVIAMGFIYMGITVPLYGLGFFLPQIIKGFGGLGNVEVGFVNAFPYLVGAIAMLFWSRASDARRERKAFLLIPLACIFVGLVAAANIAAPVPKMAAVTLAAFGIFSALPVFWTFPTAILSGVAAAAGIAWINAIGNLGGYIGPTIFGLLRDRMGNDVFAVMFLALLSVLALVLVLAIGHDARAEQAATPAVAH</sequence>
<evidence type="ECO:0000256" key="3">
    <source>
        <dbReference type="ARBA" id="ARBA00022692"/>
    </source>
</evidence>
<evidence type="ECO:0000256" key="5">
    <source>
        <dbReference type="ARBA" id="ARBA00023136"/>
    </source>
</evidence>
<dbReference type="Pfam" id="PF07690">
    <property type="entry name" value="MFS_1"/>
    <property type="match status" value="1"/>
</dbReference>
<evidence type="ECO:0000256" key="4">
    <source>
        <dbReference type="ARBA" id="ARBA00022989"/>
    </source>
</evidence>
<comment type="caution">
    <text evidence="8">The sequence shown here is derived from an EMBL/GenBank/DDBJ whole genome shotgun (WGS) entry which is preliminary data.</text>
</comment>
<feature type="transmembrane region" description="Helical" evidence="6">
    <location>
        <begin position="397"/>
        <end position="417"/>
    </location>
</feature>
<dbReference type="FunFam" id="1.20.1250.20:FF:000018">
    <property type="entry name" value="MFS transporter permease"/>
    <property type="match status" value="1"/>
</dbReference>
<keyword evidence="2" id="KW-0813">Transport</keyword>
<dbReference type="Proteomes" id="UP000072741">
    <property type="component" value="Unassembled WGS sequence"/>
</dbReference>
<name>A0A147GMY9_9BURK</name>
<feature type="transmembrane region" description="Helical" evidence="6">
    <location>
        <begin position="49"/>
        <end position="66"/>
    </location>
</feature>
<feature type="transmembrane region" description="Helical" evidence="6">
    <location>
        <begin position="140"/>
        <end position="162"/>
    </location>
</feature>
<dbReference type="PANTHER" id="PTHR43791">
    <property type="entry name" value="PERMEASE-RELATED"/>
    <property type="match status" value="1"/>
</dbReference>
<feature type="transmembrane region" description="Helical" evidence="6">
    <location>
        <begin position="174"/>
        <end position="196"/>
    </location>
</feature>
<dbReference type="GO" id="GO:0022857">
    <property type="term" value="F:transmembrane transporter activity"/>
    <property type="evidence" value="ECO:0007669"/>
    <property type="project" value="InterPro"/>
</dbReference>
<keyword evidence="5 6" id="KW-0472">Membrane</keyword>
<dbReference type="PATRIC" id="fig|433924.3.peg.1383"/>
<keyword evidence="4 6" id="KW-1133">Transmembrane helix</keyword>
<feature type="transmembrane region" description="Helical" evidence="6">
    <location>
        <begin position="334"/>
        <end position="352"/>
    </location>
</feature>
<protein>
    <submittedName>
        <fullName evidence="8">Membrane protein</fullName>
    </submittedName>
</protein>
<evidence type="ECO:0000259" key="7">
    <source>
        <dbReference type="PROSITE" id="PS50850"/>
    </source>
</evidence>
<dbReference type="PROSITE" id="PS50850">
    <property type="entry name" value="MFS"/>
    <property type="match status" value="1"/>
</dbReference>
<evidence type="ECO:0000313" key="9">
    <source>
        <dbReference type="Proteomes" id="UP000072741"/>
    </source>
</evidence>